<accession>A0AAD7IA71</accession>
<comment type="function">
    <text evidence="8">Mediates the side-chain deamidation of N-terminal glutamine residues to glutamate, an important step in N-end rule pathway of protein degradation. Conversion of the resulting N-terminal glutamine to glutamate renders the protein susceptible to arginylation, polyubiquitination and degradation as specified by the N-end rule. Does not act on substrates with internal or C-terminal glutamine and does not act on non-glutamine residues in any position.</text>
</comment>
<evidence type="ECO:0000256" key="1">
    <source>
        <dbReference type="ARBA" id="ARBA00008985"/>
    </source>
</evidence>
<evidence type="ECO:0000256" key="4">
    <source>
        <dbReference type="ARBA" id="ARBA00021247"/>
    </source>
</evidence>
<dbReference type="Pfam" id="PF09764">
    <property type="entry name" value="Nt_Gln_amidase"/>
    <property type="match status" value="1"/>
</dbReference>
<keyword evidence="5 8" id="KW-0378">Hydrolase</keyword>
<evidence type="ECO:0000256" key="6">
    <source>
        <dbReference type="ARBA" id="ARBA00029677"/>
    </source>
</evidence>
<dbReference type="GO" id="GO:0005634">
    <property type="term" value="C:nucleus"/>
    <property type="evidence" value="ECO:0007669"/>
    <property type="project" value="TreeGrafter"/>
</dbReference>
<name>A0AAD7IA71_9AGAR</name>
<dbReference type="EMBL" id="JARJLG010000137">
    <property type="protein sequence ID" value="KAJ7738529.1"/>
    <property type="molecule type" value="Genomic_DNA"/>
</dbReference>
<dbReference type="PANTHER" id="PTHR13035">
    <property type="entry name" value="PROTEIN N-TERMINAL GLUTAMINE AMIDOHYDROLASE"/>
    <property type="match status" value="1"/>
</dbReference>
<evidence type="ECO:0000256" key="2">
    <source>
        <dbReference type="ARBA" id="ARBA00011245"/>
    </source>
</evidence>
<feature type="domain" description="Protein N-terminal glutamine amidohydrolase alpha beta roll" evidence="9">
    <location>
        <begin position="39"/>
        <end position="242"/>
    </location>
</feature>
<reference evidence="10" key="1">
    <citation type="submission" date="2023-03" db="EMBL/GenBank/DDBJ databases">
        <title>Massive genome expansion in bonnet fungi (Mycena s.s.) driven by repeated elements and novel gene families across ecological guilds.</title>
        <authorList>
            <consortium name="Lawrence Berkeley National Laboratory"/>
            <person name="Harder C.B."/>
            <person name="Miyauchi S."/>
            <person name="Viragh M."/>
            <person name="Kuo A."/>
            <person name="Thoen E."/>
            <person name="Andreopoulos B."/>
            <person name="Lu D."/>
            <person name="Skrede I."/>
            <person name="Drula E."/>
            <person name="Henrissat B."/>
            <person name="Morin E."/>
            <person name="Kohler A."/>
            <person name="Barry K."/>
            <person name="LaButti K."/>
            <person name="Morin E."/>
            <person name="Salamov A."/>
            <person name="Lipzen A."/>
            <person name="Mereny Z."/>
            <person name="Hegedus B."/>
            <person name="Baldrian P."/>
            <person name="Stursova M."/>
            <person name="Weitz H."/>
            <person name="Taylor A."/>
            <person name="Grigoriev I.V."/>
            <person name="Nagy L.G."/>
            <person name="Martin F."/>
            <person name="Kauserud H."/>
        </authorList>
    </citation>
    <scope>NUCLEOTIDE SEQUENCE</scope>
    <source>
        <strain evidence="10">CBHHK188m</strain>
    </source>
</reference>
<proteinExistence type="inferred from homology"/>
<comment type="caution">
    <text evidence="10">The sequence shown here is derived from an EMBL/GenBank/DDBJ whole genome shotgun (WGS) entry which is preliminary data.</text>
</comment>
<evidence type="ECO:0000256" key="8">
    <source>
        <dbReference type="RuleBase" id="RU367082"/>
    </source>
</evidence>
<dbReference type="InterPro" id="IPR037132">
    <property type="entry name" value="N_Gln_amidohydro_ab_roll_sf"/>
</dbReference>
<comment type="catalytic activity">
    <reaction evidence="7 8">
        <text>N-terminal L-glutaminyl-[protein] + H2O = N-terminal L-glutamyl-[protein] + NH4(+)</text>
        <dbReference type="Rhea" id="RHEA:50680"/>
        <dbReference type="Rhea" id="RHEA-COMP:12668"/>
        <dbReference type="Rhea" id="RHEA-COMP:12777"/>
        <dbReference type="ChEBI" id="CHEBI:15377"/>
        <dbReference type="ChEBI" id="CHEBI:28938"/>
        <dbReference type="ChEBI" id="CHEBI:64721"/>
        <dbReference type="ChEBI" id="CHEBI:64722"/>
        <dbReference type="EC" id="3.5.1.122"/>
    </reaction>
</comment>
<evidence type="ECO:0000313" key="10">
    <source>
        <dbReference type="EMBL" id="KAJ7738529.1"/>
    </source>
</evidence>
<evidence type="ECO:0000259" key="9">
    <source>
        <dbReference type="Pfam" id="PF09764"/>
    </source>
</evidence>
<sequence>MHNAKRMAISGFGSGNHRPFSLDFSSTMSLSCPLPETIYTAFYCEENVYLLCEALSMYEEVAAVIVSNRTKTVALWNQKLSRDTQPVIWDYHVVLLLRSGDHQYWIYDFDTRLPFPCLLKDYLQHTFQDVPSAYRSLFRIVPGTTYIENFASDRSHMVNCLDPCSIHVRMYSMVPDSSLKLAGPTKLFSDDPMQSLYRSPPPLYPPLRGKKATVANNLMRSFVEIVSSEETFGDVKDLSEMFRLGEA</sequence>
<dbReference type="AlphaFoldDB" id="A0AAD7IA71"/>
<evidence type="ECO:0000256" key="5">
    <source>
        <dbReference type="ARBA" id="ARBA00022801"/>
    </source>
</evidence>
<evidence type="ECO:0000256" key="7">
    <source>
        <dbReference type="ARBA" id="ARBA00048768"/>
    </source>
</evidence>
<organism evidence="10 11">
    <name type="scientific">Mycena maculata</name>
    <dbReference type="NCBI Taxonomy" id="230809"/>
    <lineage>
        <taxon>Eukaryota</taxon>
        <taxon>Fungi</taxon>
        <taxon>Dikarya</taxon>
        <taxon>Basidiomycota</taxon>
        <taxon>Agaricomycotina</taxon>
        <taxon>Agaricomycetes</taxon>
        <taxon>Agaricomycetidae</taxon>
        <taxon>Agaricales</taxon>
        <taxon>Marasmiineae</taxon>
        <taxon>Mycenaceae</taxon>
        <taxon>Mycena</taxon>
    </lineage>
</organism>
<comment type="subunit">
    <text evidence="2 8">Monomer.</text>
</comment>
<dbReference type="InterPro" id="IPR023128">
    <property type="entry name" value="Prot_N_Gln_amidohydro_ab_roll"/>
</dbReference>
<evidence type="ECO:0000256" key="3">
    <source>
        <dbReference type="ARBA" id="ARBA00012718"/>
    </source>
</evidence>
<dbReference type="GO" id="GO:0070773">
    <property type="term" value="F:protein-N-terminal glutamine amidohydrolase activity"/>
    <property type="evidence" value="ECO:0007669"/>
    <property type="project" value="UniProtKB-UniRule"/>
</dbReference>
<protein>
    <recommendedName>
        <fullName evidence="4 8">Protein N-terminal glutamine amidohydrolase</fullName>
        <ecNumber evidence="3 8">3.5.1.122</ecNumber>
    </recommendedName>
    <alternativeName>
        <fullName evidence="6 8">Protein NH2-terminal glutamine deamidase</fullName>
    </alternativeName>
</protein>
<gene>
    <name evidence="10" type="ORF">DFH07DRAFT_85080</name>
</gene>
<dbReference type="GO" id="GO:0005829">
    <property type="term" value="C:cytosol"/>
    <property type="evidence" value="ECO:0007669"/>
    <property type="project" value="TreeGrafter"/>
</dbReference>
<dbReference type="EC" id="3.5.1.122" evidence="3 8"/>
<dbReference type="Proteomes" id="UP001215280">
    <property type="component" value="Unassembled WGS sequence"/>
</dbReference>
<dbReference type="GO" id="GO:0008418">
    <property type="term" value="F:protein-N-terminal asparagine amidohydrolase activity"/>
    <property type="evidence" value="ECO:0007669"/>
    <property type="project" value="UniProtKB-UniRule"/>
</dbReference>
<dbReference type="Gene3D" id="3.10.620.10">
    <property type="entry name" value="Protein N-terminal glutamine amidohydrolase, alpha beta roll"/>
    <property type="match status" value="1"/>
</dbReference>
<keyword evidence="11" id="KW-1185">Reference proteome</keyword>
<comment type="similarity">
    <text evidence="1 8">Belongs to the NTAQ1 family.</text>
</comment>
<dbReference type="PANTHER" id="PTHR13035:SF0">
    <property type="entry name" value="PROTEIN N-TERMINAL GLUTAMINE AMIDOHYDROLASE"/>
    <property type="match status" value="1"/>
</dbReference>
<dbReference type="InterPro" id="IPR039733">
    <property type="entry name" value="NTAQ1"/>
</dbReference>
<evidence type="ECO:0000313" key="11">
    <source>
        <dbReference type="Proteomes" id="UP001215280"/>
    </source>
</evidence>